<proteinExistence type="inferred from homology"/>
<dbReference type="InterPro" id="IPR036397">
    <property type="entry name" value="RNaseH_sf"/>
</dbReference>
<dbReference type="GO" id="GO:0006298">
    <property type="term" value="P:mismatch repair"/>
    <property type="evidence" value="ECO:0007669"/>
    <property type="project" value="TreeGrafter"/>
</dbReference>
<organism evidence="12 13">
    <name type="scientific">Candidatus Iainarchaeum sp</name>
    <dbReference type="NCBI Taxonomy" id="3101447"/>
    <lineage>
        <taxon>Archaea</taxon>
        <taxon>Candidatus Iainarchaeota</taxon>
        <taxon>Candidatus Iainarchaeia</taxon>
        <taxon>Candidatus Iainarchaeales</taxon>
        <taxon>Candidatus Iainarchaeaceae</taxon>
        <taxon>Candidatus Iainarchaeum</taxon>
    </lineage>
</organism>
<dbReference type="GO" id="GO:0004523">
    <property type="term" value="F:RNA-DNA hybrid ribonuclease activity"/>
    <property type="evidence" value="ECO:0007669"/>
    <property type="project" value="UniProtKB-UniRule"/>
</dbReference>
<feature type="domain" description="RNase H type-2" evidence="11">
    <location>
        <begin position="74"/>
        <end position="227"/>
    </location>
</feature>
<evidence type="ECO:0000259" key="11">
    <source>
        <dbReference type="PROSITE" id="PS51975"/>
    </source>
</evidence>
<comment type="subcellular location">
    <subcellularLocation>
        <location evidence="3">Cytoplasm</location>
    </subcellularLocation>
</comment>
<reference evidence="13" key="1">
    <citation type="submission" date="2017-09" db="EMBL/GenBank/DDBJ databases">
        <title>The Reconstruction of 2,631 Draft Metagenome-Assembled Genomes from the Global Oceans.</title>
        <authorList>
            <person name="Tully B.J."/>
            <person name="Graham E.D."/>
            <person name="Heidelberg J.F."/>
        </authorList>
    </citation>
    <scope>NUCLEOTIDE SEQUENCE [LARGE SCALE GENOMIC DNA]</scope>
</reference>
<dbReference type="InterPro" id="IPR024568">
    <property type="entry name" value="RNase_HIII_N"/>
</dbReference>
<keyword evidence="6 9" id="KW-0479">Metal-binding</keyword>
<dbReference type="AlphaFoldDB" id="A0A2D6M1U6"/>
<evidence type="ECO:0000256" key="9">
    <source>
        <dbReference type="PROSITE-ProRule" id="PRU01319"/>
    </source>
</evidence>
<keyword evidence="5 9" id="KW-0540">Nuclease</keyword>
<comment type="function">
    <text evidence="2 10">Endonuclease that specifically degrades the RNA of RNA-DNA hybrids.</text>
</comment>
<keyword evidence="7 9" id="KW-0255">Endonuclease</keyword>
<protein>
    <recommendedName>
        <fullName evidence="10">Ribonuclease</fullName>
        <ecNumber evidence="10">3.1.26.4</ecNumber>
    </recommendedName>
</protein>
<evidence type="ECO:0000256" key="5">
    <source>
        <dbReference type="ARBA" id="ARBA00022722"/>
    </source>
</evidence>
<evidence type="ECO:0000256" key="1">
    <source>
        <dbReference type="ARBA" id="ARBA00000077"/>
    </source>
</evidence>
<evidence type="ECO:0000256" key="3">
    <source>
        <dbReference type="ARBA" id="ARBA00004496"/>
    </source>
</evidence>
<dbReference type="Proteomes" id="UP000226592">
    <property type="component" value="Unassembled WGS sequence"/>
</dbReference>
<dbReference type="Pfam" id="PF01351">
    <property type="entry name" value="RNase_HII"/>
    <property type="match status" value="1"/>
</dbReference>
<evidence type="ECO:0000256" key="4">
    <source>
        <dbReference type="ARBA" id="ARBA00022490"/>
    </source>
</evidence>
<sequence length="227" mass="25023">MNISLNFSEQEKKTVKEYLAGFEALETKTQYEDVRVKIGESVVTLYTSGKLLIQGEDAEKTKDILLHNIGSVGELLVGIDETGRGENFGPFVVAGVLGNTNELRELRDSKKIGKIGRAKKVVLKHSKGHLVLSKRAGEIDSLRGKGRTMNDIELEMIAEIVQNFREKGFKGRILVDGSPLNQGLEGVEFMPKADDLNPVVGAASVLAKAARDKSKDKEIRKSWRTDN</sequence>
<gene>
    <name evidence="12" type="ORF">CL943_03735</name>
</gene>
<dbReference type="Gene3D" id="3.30.310.10">
    <property type="entry name" value="TATA-Binding Protein"/>
    <property type="match status" value="1"/>
</dbReference>
<comment type="similarity">
    <text evidence="10">Belongs to the RNase HII family.</text>
</comment>
<dbReference type="PROSITE" id="PS51975">
    <property type="entry name" value="RNASE_H_2"/>
    <property type="match status" value="1"/>
</dbReference>
<dbReference type="InterPro" id="IPR012337">
    <property type="entry name" value="RNaseH-like_sf"/>
</dbReference>
<dbReference type="InterPro" id="IPR024567">
    <property type="entry name" value="RNase_HII/HIII_dom"/>
</dbReference>
<dbReference type="InterPro" id="IPR001352">
    <property type="entry name" value="RNase_HII/HIII"/>
</dbReference>
<dbReference type="GO" id="GO:0032299">
    <property type="term" value="C:ribonuclease H2 complex"/>
    <property type="evidence" value="ECO:0007669"/>
    <property type="project" value="TreeGrafter"/>
</dbReference>
<dbReference type="Gene3D" id="3.30.420.10">
    <property type="entry name" value="Ribonuclease H-like superfamily/Ribonuclease H"/>
    <property type="match status" value="1"/>
</dbReference>
<feature type="binding site" evidence="9">
    <location>
        <position position="81"/>
    </location>
    <ligand>
        <name>a divalent metal cation</name>
        <dbReference type="ChEBI" id="CHEBI:60240"/>
    </ligand>
</feature>
<dbReference type="GO" id="GO:0046872">
    <property type="term" value="F:metal ion binding"/>
    <property type="evidence" value="ECO:0007669"/>
    <property type="project" value="UniProtKB-KW"/>
</dbReference>
<keyword evidence="8 9" id="KW-0378">Hydrolase</keyword>
<dbReference type="PANTHER" id="PTHR10954">
    <property type="entry name" value="RIBONUCLEASE H2 SUBUNIT A"/>
    <property type="match status" value="1"/>
</dbReference>
<dbReference type="GO" id="GO:0005737">
    <property type="term" value="C:cytoplasm"/>
    <property type="evidence" value="ECO:0007669"/>
    <property type="project" value="UniProtKB-SubCell"/>
</dbReference>
<evidence type="ECO:0000313" key="12">
    <source>
        <dbReference type="EMBL" id="MAG22384.1"/>
    </source>
</evidence>
<evidence type="ECO:0000256" key="7">
    <source>
        <dbReference type="ARBA" id="ARBA00022759"/>
    </source>
</evidence>
<comment type="catalytic activity">
    <reaction evidence="1 9 10">
        <text>Endonucleolytic cleavage to 5'-phosphomonoester.</text>
        <dbReference type="EC" id="3.1.26.4"/>
    </reaction>
</comment>
<dbReference type="SUPFAM" id="SSF53098">
    <property type="entry name" value="Ribonuclease H-like"/>
    <property type="match status" value="1"/>
</dbReference>
<name>A0A2D6M1U6_9ARCH</name>
<evidence type="ECO:0000256" key="10">
    <source>
        <dbReference type="RuleBase" id="RU003515"/>
    </source>
</evidence>
<evidence type="ECO:0000256" key="6">
    <source>
        <dbReference type="ARBA" id="ARBA00022723"/>
    </source>
</evidence>
<accession>A0A2D6M1U6</accession>
<dbReference type="GO" id="GO:0003723">
    <property type="term" value="F:RNA binding"/>
    <property type="evidence" value="ECO:0007669"/>
    <property type="project" value="UniProtKB-UniRule"/>
</dbReference>
<dbReference type="PANTHER" id="PTHR10954:SF23">
    <property type="entry name" value="RIBONUCLEASE"/>
    <property type="match status" value="1"/>
</dbReference>
<evidence type="ECO:0000313" key="13">
    <source>
        <dbReference type="Proteomes" id="UP000226592"/>
    </source>
</evidence>
<comment type="cofactor">
    <cofactor evidence="9">
        <name>Mn(2+)</name>
        <dbReference type="ChEBI" id="CHEBI:29035"/>
    </cofactor>
    <cofactor evidence="9">
        <name>Mg(2+)</name>
        <dbReference type="ChEBI" id="CHEBI:18420"/>
    </cofactor>
    <text evidence="9">Manganese or magnesium. Binds 1 divalent metal ion per monomer in the absence of substrate. May bind a second metal ion after substrate binding.</text>
</comment>
<feature type="binding site" evidence="9">
    <location>
        <position position="80"/>
    </location>
    <ligand>
        <name>a divalent metal cation</name>
        <dbReference type="ChEBI" id="CHEBI:60240"/>
    </ligand>
</feature>
<dbReference type="EMBL" id="NZBU01000012">
    <property type="protein sequence ID" value="MAG22384.1"/>
    <property type="molecule type" value="Genomic_DNA"/>
</dbReference>
<dbReference type="InterPro" id="IPR012295">
    <property type="entry name" value="TBP_dom_sf"/>
</dbReference>
<feature type="binding site" evidence="9">
    <location>
        <position position="176"/>
    </location>
    <ligand>
        <name>a divalent metal cation</name>
        <dbReference type="ChEBI" id="CHEBI:60240"/>
    </ligand>
</feature>
<dbReference type="EC" id="3.1.26.4" evidence="10"/>
<keyword evidence="4" id="KW-0963">Cytoplasm</keyword>
<comment type="caution">
    <text evidence="12">The sequence shown here is derived from an EMBL/GenBank/DDBJ whole genome shotgun (WGS) entry which is preliminary data.</text>
</comment>
<evidence type="ECO:0000256" key="8">
    <source>
        <dbReference type="ARBA" id="ARBA00022801"/>
    </source>
</evidence>
<dbReference type="Pfam" id="PF11858">
    <property type="entry name" value="DUF3378"/>
    <property type="match status" value="1"/>
</dbReference>
<dbReference type="GO" id="GO:0043137">
    <property type="term" value="P:DNA replication, removal of RNA primer"/>
    <property type="evidence" value="ECO:0007669"/>
    <property type="project" value="TreeGrafter"/>
</dbReference>
<evidence type="ECO:0000256" key="2">
    <source>
        <dbReference type="ARBA" id="ARBA00004065"/>
    </source>
</evidence>